<reference evidence="5" key="1">
    <citation type="submission" date="2020-05" db="EMBL/GenBank/DDBJ databases">
        <authorList>
            <person name="Zhu T."/>
            <person name="Keshari N."/>
            <person name="Lu X."/>
        </authorList>
    </citation>
    <scope>NUCLEOTIDE SEQUENCE</scope>
    <source>
        <strain evidence="5">NK1-12</strain>
    </source>
</reference>
<dbReference type="InterPro" id="IPR019734">
    <property type="entry name" value="TPR_rpt"/>
</dbReference>
<feature type="repeat" description="TPR" evidence="3">
    <location>
        <begin position="544"/>
        <end position="577"/>
    </location>
</feature>
<keyword evidence="1" id="KW-0677">Repeat</keyword>
<dbReference type="InterPro" id="IPR011990">
    <property type="entry name" value="TPR-like_helical_dom_sf"/>
</dbReference>
<feature type="repeat" description="TPR" evidence="3">
    <location>
        <begin position="442"/>
        <end position="475"/>
    </location>
</feature>
<feature type="repeat" description="TPR" evidence="3">
    <location>
        <begin position="476"/>
        <end position="509"/>
    </location>
</feature>
<dbReference type="RefSeq" id="WP_316433032.1">
    <property type="nucleotide sequence ID" value="NZ_CP053586.1"/>
</dbReference>
<dbReference type="Gene3D" id="3.90.550.10">
    <property type="entry name" value="Spore Coat Polysaccharide Biosynthesis Protein SpsA, Chain A"/>
    <property type="match status" value="1"/>
</dbReference>
<gene>
    <name evidence="5" type="ORF">HJG54_01840</name>
</gene>
<dbReference type="AlphaFoldDB" id="A0AA96WI35"/>
<accession>A0AA96WI35</accession>
<evidence type="ECO:0000256" key="2">
    <source>
        <dbReference type="ARBA" id="ARBA00022803"/>
    </source>
</evidence>
<organism evidence="5">
    <name type="scientific">Leptolyngbya sp. NK1-12</name>
    <dbReference type="NCBI Taxonomy" id="2547451"/>
    <lineage>
        <taxon>Bacteria</taxon>
        <taxon>Bacillati</taxon>
        <taxon>Cyanobacteriota</taxon>
        <taxon>Cyanophyceae</taxon>
        <taxon>Leptolyngbyales</taxon>
        <taxon>Leptolyngbyaceae</taxon>
        <taxon>Leptolyngbya group</taxon>
        <taxon>Leptolyngbya</taxon>
    </lineage>
</organism>
<dbReference type="PROSITE" id="PS50005">
    <property type="entry name" value="TPR"/>
    <property type="match status" value="4"/>
</dbReference>
<evidence type="ECO:0000256" key="3">
    <source>
        <dbReference type="PROSITE-ProRule" id="PRU00339"/>
    </source>
</evidence>
<dbReference type="Pfam" id="PF14559">
    <property type="entry name" value="TPR_19"/>
    <property type="match status" value="2"/>
</dbReference>
<proteinExistence type="predicted"/>
<dbReference type="SMART" id="SM00028">
    <property type="entry name" value="TPR"/>
    <property type="match status" value="7"/>
</dbReference>
<feature type="domain" description="Glycosyltransferase 2-like" evidence="4">
    <location>
        <begin position="5"/>
        <end position="114"/>
    </location>
</feature>
<dbReference type="SUPFAM" id="SSF48452">
    <property type="entry name" value="TPR-like"/>
    <property type="match status" value="2"/>
</dbReference>
<dbReference type="Pfam" id="PF13181">
    <property type="entry name" value="TPR_8"/>
    <property type="match status" value="2"/>
</dbReference>
<dbReference type="SUPFAM" id="SSF53448">
    <property type="entry name" value="Nucleotide-diphospho-sugar transferases"/>
    <property type="match status" value="1"/>
</dbReference>
<dbReference type="InterPro" id="IPR001173">
    <property type="entry name" value="Glyco_trans_2-like"/>
</dbReference>
<feature type="repeat" description="TPR" evidence="3">
    <location>
        <begin position="612"/>
        <end position="645"/>
    </location>
</feature>
<dbReference type="CDD" id="cd00761">
    <property type="entry name" value="Glyco_tranf_GTA_type"/>
    <property type="match status" value="1"/>
</dbReference>
<dbReference type="PANTHER" id="PTHR44858">
    <property type="entry name" value="TETRATRICOPEPTIDE REPEAT PROTEIN 6"/>
    <property type="match status" value="1"/>
</dbReference>
<protein>
    <submittedName>
        <fullName evidence="5">Tetratricopeptide repeat protein</fullName>
    </submittedName>
</protein>
<evidence type="ECO:0000259" key="4">
    <source>
        <dbReference type="Pfam" id="PF00535"/>
    </source>
</evidence>
<name>A0AA96WI35_9CYAN</name>
<sequence>MSTVSVIIPTHDHQDTLRVSIASIQRQTFQDFEIFVVGDGVPDRTREIMTELCAADSRIHYIDYPKGPRHGEIYRDELIRTTIKTPYICYLADDDIWLPHHLEVMTRALQRVDFVHTLHINVHVDGTLNGLLANLHSPSLNTLIRQLIQSGFGLSFGGHTRAAYLALPKGWETTPVGCYTDLYLWAKFVRAGTNRASLLFPTCIHFAAPERQTDSPAFRLNELTYWLEKSGADGFLSYLWQNLSYDNSILLNHIDTSPVKTLADLLSLHRLESLGIDVNQLPPPTAWLERADLSTALIGLTDEQHTALELYCLQHVGQISPGKAKARWLKLFGQRPWDSKVRLALARCFGQKGEWDVVEELLLLSQPPEAYTEEYIELYADALIAQGKLAIAEPVLEARLARSPLSANLLTRLAEIKLQMNQPEAAIAVLQTALERDRKRRIPLLQQLAQLQVRLGNHQAALVAYEQLIQLQPYEPTSYLQAGLSAVHLGEAEKALRFLAQTLELNPHQALAYFHTCQLLNKQQQPEQAKAIALTGLAYYPNDAGIRTQLGISHFHLAEYEAAIQAFDQALQHDPGRSGAYIHKCLALIHLQQPEQAKAVALTGLSCCPNDGGIRVQLANSYVQLEEYEAALQELDHALKPNPKRLLAYILQCQAWTQLQQPDRAKAAAQVGLSYFPNNKVLQAFVEG</sequence>
<keyword evidence="2 3" id="KW-0802">TPR repeat</keyword>
<dbReference type="EMBL" id="CP053586">
    <property type="protein sequence ID" value="WNZ21731.1"/>
    <property type="molecule type" value="Genomic_DNA"/>
</dbReference>
<dbReference type="InterPro" id="IPR050498">
    <property type="entry name" value="Ycf3"/>
</dbReference>
<evidence type="ECO:0000313" key="5">
    <source>
        <dbReference type="EMBL" id="WNZ21731.1"/>
    </source>
</evidence>
<dbReference type="InterPro" id="IPR029044">
    <property type="entry name" value="Nucleotide-diphossugar_trans"/>
</dbReference>
<evidence type="ECO:0000256" key="1">
    <source>
        <dbReference type="ARBA" id="ARBA00022737"/>
    </source>
</evidence>
<dbReference type="Pfam" id="PF00535">
    <property type="entry name" value="Glycos_transf_2"/>
    <property type="match status" value="1"/>
</dbReference>
<dbReference type="PANTHER" id="PTHR44858:SF1">
    <property type="entry name" value="UDP-N-ACETYLGLUCOSAMINE--PEPTIDE N-ACETYLGLUCOSAMINYLTRANSFERASE SPINDLY-RELATED"/>
    <property type="match status" value="1"/>
</dbReference>
<dbReference type="Gene3D" id="1.25.40.10">
    <property type="entry name" value="Tetratricopeptide repeat domain"/>
    <property type="match status" value="1"/>
</dbReference>